<dbReference type="PROSITE" id="PS50893">
    <property type="entry name" value="ABC_TRANSPORTER_2"/>
    <property type="match status" value="1"/>
</dbReference>
<dbReference type="STRING" id="1901.BB341_20035"/>
<evidence type="ECO:0000313" key="7">
    <source>
        <dbReference type="Proteomes" id="UP000002357"/>
    </source>
</evidence>
<proteinExistence type="predicted"/>
<protein>
    <submittedName>
        <fullName evidence="6">ABC-type antimicrobial peptide transport system, ATPase component</fullName>
    </submittedName>
</protein>
<evidence type="ECO:0000259" key="5">
    <source>
        <dbReference type="PROSITE" id="PS50893"/>
    </source>
</evidence>
<dbReference type="eggNOG" id="COG1136">
    <property type="taxonomic scope" value="Bacteria"/>
</dbReference>
<dbReference type="InterPro" id="IPR017911">
    <property type="entry name" value="MacB-like_ATP-bd"/>
</dbReference>
<dbReference type="GO" id="GO:0022857">
    <property type="term" value="F:transmembrane transporter activity"/>
    <property type="evidence" value="ECO:0007669"/>
    <property type="project" value="TreeGrafter"/>
</dbReference>
<gene>
    <name evidence="6" type="ORF">SCLAV_1646</name>
</gene>
<dbReference type="InterPro" id="IPR003593">
    <property type="entry name" value="AAA+_ATPase"/>
</dbReference>
<dbReference type="GO" id="GO:0016887">
    <property type="term" value="F:ATP hydrolysis activity"/>
    <property type="evidence" value="ECO:0007669"/>
    <property type="project" value="InterPro"/>
</dbReference>
<dbReference type="InterPro" id="IPR027417">
    <property type="entry name" value="P-loop_NTPase"/>
</dbReference>
<organism evidence="6 7">
    <name type="scientific">Streptomyces clavuligerus</name>
    <dbReference type="NCBI Taxonomy" id="1901"/>
    <lineage>
        <taxon>Bacteria</taxon>
        <taxon>Bacillati</taxon>
        <taxon>Actinomycetota</taxon>
        <taxon>Actinomycetes</taxon>
        <taxon>Kitasatosporales</taxon>
        <taxon>Streptomycetaceae</taxon>
        <taxon>Streptomyces</taxon>
    </lineage>
</organism>
<evidence type="ECO:0000256" key="4">
    <source>
        <dbReference type="SAM" id="MobiDB-lite"/>
    </source>
</evidence>
<reference evidence="6 7" key="1">
    <citation type="journal article" date="2010" name="Genome Biol. Evol.">
        <title>The sequence of a 1.8-mb bacterial linear plasmid reveals a rich evolutionary reservoir of secondary metabolic pathways.</title>
        <authorList>
            <person name="Medema M.H."/>
            <person name="Trefzer A."/>
            <person name="Kovalchuk A."/>
            <person name="van den Berg M."/>
            <person name="Mueller U."/>
            <person name="Heijne W."/>
            <person name="Wu L."/>
            <person name="Alam M.T."/>
            <person name="Ronning C.M."/>
            <person name="Nierman W.C."/>
            <person name="Bovenberg R.A.L."/>
            <person name="Breitling R."/>
            <person name="Takano E."/>
        </authorList>
    </citation>
    <scope>NUCLEOTIDE SEQUENCE [LARGE SCALE GENOMIC DNA]</scope>
    <source>
        <strain evidence="7">ATCC 27064 / DSM 738 / JCM 4710 / NBRC 13307 / NCIMB 12785 / NRRL 3585 / VKM Ac-602</strain>
    </source>
</reference>
<evidence type="ECO:0000256" key="1">
    <source>
        <dbReference type="ARBA" id="ARBA00022448"/>
    </source>
</evidence>
<dbReference type="InterPro" id="IPR015854">
    <property type="entry name" value="ABC_transpr_LolD-like"/>
</dbReference>
<dbReference type="GO" id="GO:0005524">
    <property type="term" value="F:ATP binding"/>
    <property type="evidence" value="ECO:0007669"/>
    <property type="project" value="UniProtKB-KW"/>
</dbReference>
<keyword evidence="7" id="KW-1185">Reference proteome</keyword>
<evidence type="ECO:0000256" key="3">
    <source>
        <dbReference type="ARBA" id="ARBA00022840"/>
    </source>
</evidence>
<feature type="region of interest" description="Disordered" evidence="4">
    <location>
        <begin position="1"/>
        <end position="29"/>
    </location>
</feature>
<dbReference type="SUPFAM" id="SSF52540">
    <property type="entry name" value="P-loop containing nucleoside triphosphate hydrolases"/>
    <property type="match status" value="1"/>
</dbReference>
<dbReference type="AlphaFoldDB" id="E2Q2W8"/>
<keyword evidence="3" id="KW-0067">ATP-binding</keyword>
<name>E2Q2W8_STRCL</name>
<dbReference type="SMART" id="SM00382">
    <property type="entry name" value="AAA"/>
    <property type="match status" value="1"/>
</dbReference>
<dbReference type="Gene3D" id="3.40.50.300">
    <property type="entry name" value="P-loop containing nucleotide triphosphate hydrolases"/>
    <property type="match status" value="1"/>
</dbReference>
<accession>E2Q2W8</accession>
<dbReference type="CDD" id="cd03255">
    <property type="entry name" value="ABC_MJ0796_LolCDE_FtsE"/>
    <property type="match status" value="1"/>
</dbReference>
<dbReference type="PANTHER" id="PTHR24220">
    <property type="entry name" value="IMPORT ATP-BINDING PROTEIN"/>
    <property type="match status" value="1"/>
</dbReference>
<dbReference type="Proteomes" id="UP000002357">
    <property type="component" value="Chromosome"/>
</dbReference>
<keyword evidence="1" id="KW-0813">Transport</keyword>
<dbReference type="InterPro" id="IPR003439">
    <property type="entry name" value="ABC_transporter-like_ATP-bd"/>
</dbReference>
<dbReference type="GO" id="GO:0005886">
    <property type="term" value="C:plasma membrane"/>
    <property type="evidence" value="ECO:0007669"/>
    <property type="project" value="TreeGrafter"/>
</dbReference>
<keyword evidence="2" id="KW-0547">Nucleotide-binding</keyword>
<feature type="domain" description="ABC transporter" evidence="5">
    <location>
        <begin position="31"/>
        <end position="249"/>
    </location>
</feature>
<dbReference type="EMBL" id="CM000913">
    <property type="protein sequence ID" value="EFG06721.1"/>
    <property type="molecule type" value="Genomic_DNA"/>
</dbReference>
<dbReference type="Pfam" id="PF00005">
    <property type="entry name" value="ABC_tran"/>
    <property type="match status" value="1"/>
</dbReference>
<evidence type="ECO:0000256" key="2">
    <source>
        <dbReference type="ARBA" id="ARBA00022741"/>
    </source>
</evidence>
<sequence>MPHQPVPGWCGVPIESDKRPDSMKQSGSSGLRVSGLCYRVGERTLLDEVDLSVAPGESVAVTGPSGSGKSTLLMCILGLVKPQAGTIVAGGREITGLGSAQLAKVRRETLGMVFQFGELLPELSPVENVALPVLLDGGDHRAAYRRAEELLDELGVPVGSTPTGMLSGGERQRTAVARALITEPDVLLADEPTGALDPEAKEGMARLLFTSARDRGCALLLVTHDPTVAGRADRHHQLRGGVLAEAGAV</sequence>
<evidence type="ECO:0000313" key="6">
    <source>
        <dbReference type="EMBL" id="EFG06721.1"/>
    </source>
</evidence>